<evidence type="ECO:0000313" key="1">
    <source>
        <dbReference type="EMBL" id="CUH92473.1"/>
    </source>
</evidence>
<proteinExistence type="predicted"/>
<dbReference type="AlphaFoldDB" id="A0A0K8J557"/>
<dbReference type="KEGG" id="hsd:SD1D_0926"/>
<keyword evidence="2" id="KW-1185">Reference proteome</keyword>
<organism evidence="1 2">
    <name type="scientific">Herbinix luporum</name>
    <dbReference type="NCBI Taxonomy" id="1679721"/>
    <lineage>
        <taxon>Bacteria</taxon>
        <taxon>Bacillati</taxon>
        <taxon>Bacillota</taxon>
        <taxon>Clostridia</taxon>
        <taxon>Lachnospirales</taxon>
        <taxon>Lachnospiraceae</taxon>
        <taxon>Herbinix</taxon>
    </lineage>
</organism>
<gene>
    <name evidence="1" type="ORF">SD1D_0926</name>
</gene>
<dbReference type="Proteomes" id="UP000196053">
    <property type="component" value="Chromosome I"/>
</dbReference>
<name>A0A0K8J557_9FIRM</name>
<dbReference type="OrthoDB" id="274805at2"/>
<dbReference type="SUPFAM" id="SSF56399">
    <property type="entry name" value="ADP-ribosylation"/>
    <property type="match status" value="1"/>
</dbReference>
<dbReference type="RefSeq" id="WP_157893096.1">
    <property type="nucleotide sequence ID" value="NZ_LN879430.1"/>
</dbReference>
<dbReference type="Gene3D" id="3.90.228.10">
    <property type="match status" value="1"/>
</dbReference>
<protein>
    <submittedName>
        <fullName evidence="1">Uncharacterized protein</fullName>
    </submittedName>
</protein>
<sequence length="191" mass="22520">MNTYILLDAFHGTDLSNAESIMKSGFKCRPNKHHWLGNGIYFYMDYSLAKWWTTNPSSKFGVKIKNPAIIKCKIYVKNDNLLDLRRLKDYTKFVEIYRNEFLPFLFCGELSSLSEDTIDTRTLRCTYCDYLNLKYNYKVIIGTFYLPTQPYMPTDYGKFFDTFNISYIESQICVFDSNTISSMELVSIDRR</sequence>
<dbReference type="EMBL" id="LN879430">
    <property type="protein sequence ID" value="CUH92473.1"/>
    <property type="molecule type" value="Genomic_DNA"/>
</dbReference>
<accession>A0A0K8J557</accession>
<reference evidence="2" key="1">
    <citation type="submission" date="2015-09" db="EMBL/GenBank/DDBJ databases">
        <authorList>
            <person name="Wibberg D."/>
        </authorList>
    </citation>
    <scope>NUCLEOTIDE SEQUENCE [LARGE SCALE GENOMIC DNA]</scope>
    <source>
        <strain evidence="2">SD1D</strain>
    </source>
</reference>
<evidence type="ECO:0000313" key="2">
    <source>
        <dbReference type="Proteomes" id="UP000196053"/>
    </source>
</evidence>